<evidence type="ECO:0000313" key="1">
    <source>
        <dbReference type="EMBL" id="JAH51402.1"/>
    </source>
</evidence>
<reference evidence="1" key="1">
    <citation type="submission" date="2014-11" db="EMBL/GenBank/DDBJ databases">
        <authorList>
            <person name="Amaro Gonzalez C."/>
        </authorList>
    </citation>
    <scope>NUCLEOTIDE SEQUENCE</scope>
</reference>
<sequence>MHAYECQWTTEKHAYEFVHCRLPPHTSAVCQCLTNVRNGGRKQIFPFAGKMAGSIRTDILSYLSAQKCQIAHYLPNTSRHEARRG</sequence>
<accession>A0A0E9TDA4</accession>
<organism evidence="1">
    <name type="scientific">Anguilla anguilla</name>
    <name type="common">European freshwater eel</name>
    <name type="synonym">Muraena anguilla</name>
    <dbReference type="NCBI Taxonomy" id="7936"/>
    <lineage>
        <taxon>Eukaryota</taxon>
        <taxon>Metazoa</taxon>
        <taxon>Chordata</taxon>
        <taxon>Craniata</taxon>
        <taxon>Vertebrata</taxon>
        <taxon>Euteleostomi</taxon>
        <taxon>Actinopterygii</taxon>
        <taxon>Neopterygii</taxon>
        <taxon>Teleostei</taxon>
        <taxon>Anguilliformes</taxon>
        <taxon>Anguillidae</taxon>
        <taxon>Anguilla</taxon>
    </lineage>
</organism>
<dbReference type="EMBL" id="GBXM01057175">
    <property type="protein sequence ID" value="JAH51402.1"/>
    <property type="molecule type" value="Transcribed_RNA"/>
</dbReference>
<proteinExistence type="predicted"/>
<reference evidence="1" key="2">
    <citation type="journal article" date="2015" name="Fish Shellfish Immunol.">
        <title>Early steps in the European eel (Anguilla anguilla)-Vibrio vulnificus interaction in the gills: Role of the RtxA13 toxin.</title>
        <authorList>
            <person name="Callol A."/>
            <person name="Pajuelo D."/>
            <person name="Ebbesson L."/>
            <person name="Teles M."/>
            <person name="MacKenzie S."/>
            <person name="Amaro C."/>
        </authorList>
    </citation>
    <scope>NUCLEOTIDE SEQUENCE</scope>
</reference>
<dbReference type="AlphaFoldDB" id="A0A0E9TDA4"/>
<name>A0A0E9TDA4_ANGAN</name>
<protein>
    <submittedName>
        <fullName evidence="1">Uncharacterized protein</fullName>
    </submittedName>
</protein>